<organism evidence="6 7">
    <name type="scientific">Jezberella montanilacus</name>
    <dbReference type="NCBI Taxonomy" id="323426"/>
    <lineage>
        <taxon>Bacteria</taxon>
        <taxon>Pseudomonadati</taxon>
        <taxon>Pseudomonadota</taxon>
        <taxon>Betaproteobacteria</taxon>
        <taxon>Burkholderiales</taxon>
        <taxon>Alcaligenaceae</taxon>
        <taxon>Jezberella</taxon>
    </lineage>
</organism>
<dbReference type="InterPro" id="IPR009057">
    <property type="entry name" value="Homeodomain-like_sf"/>
</dbReference>
<dbReference type="SUPFAM" id="SSF48498">
    <property type="entry name" value="Tetracyclin repressor-like, C-terminal domain"/>
    <property type="match status" value="1"/>
</dbReference>
<dbReference type="AlphaFoldDB" id="A0A2T0XF09"/>
<evidence type="ECO:0000256" key="3">
    <source>
        <dbReference type="ARBA" id="ARBA00023163"/>
    </source>
</evidence>
<protein>
    <submittedName>
        <fullName evidence="6">TetR family transcriptional regulator</fullName>
    </submittedName>
</protein>
<dbReference type="RefSeq" id="WP_106227817.1">
    <property type="nucleotide sequence ID" value="NZ_PVTV01000014.1"/>
</dbReference>
<keyword evidence="3" id="KW-0804">Transcription</keyword>
<evidence type="ECO:0000256" key="1">
    <source>
        <dbReference type="ARBA" id="ARBA00023015"/>
    </source>
</evidence>
<dbReference type="Proteomes" id="UP000238308">
    <property type="component" value="Unassembled WGS sequence"/>
</dbReference>
<dbReference type="OrthoDB" id="270177at2"/>
<feature type="DNA-binding region" description="H-T-H motif" evidence="4">
    <location>
        <begin position="40"/>
        <end position="59"/>
    </location>
</feature>
<comment type="caution">
    <text evidence="6">The sequence shown here is derived from an EMBL/GenBank/DDBJ whole genome shotgun (WGS) entry which is preliminary data.</text>
</comment>
<name>A0A2T0XF09_9BURK</name>
<feature type="domain" description="HTH tetR-type" evidence="5">
    <location>
        <begin position="17"/>
        <end position="77"/>
    </location>
</feature>
<dbReference type="EMBL" id="PVTV01000014">
    <property type="protein sequence ID" value="PRY97505.1"/>
    <property type="molecule type" value="Genomic_DNA"/>
</dbReference>
<dbReference type="Gene3D" id="1.10.10.60">
    <property type="entry name" value="Homeodomain-like"/>
    <property type="match status" value="1"/>
</dbReference>
<dbReference type="Pfam" id="PF00440">
    <property type="entry name" value="TetR_N"/>
    <property type="match status" value="1"/>
</dbReference>
<keyword evidence="1" id="KW-0805">Transcription regulation</keyword>
<keyword evidence="2 4" id="KW-0238">DNA-binding</keyword>
<evidence type="ECO:0000256" key="2">
    <source>
        <dbReference type="ARBA" id="ARBA00023125"/>
    </source>
</evidence>
<dbReference type="Pfam" id="PF16925">
    <property type="entry name" value="TetR_C_13"/>
    <property type="match status" value="1"/>
</dbReference>
<dbReference type="InterPro" id="IPR036271">
    <property type="entry name" value="Tet_transcr_reg_TetR-rel_C_sf"/>
</dbReference>
<keyword evidence="7" id="KW-1185">Reference proteome</keyword>
<dbReference type="SUPFAM" id="SSF46689">
    <property type="entry name" value="Homeodomain-like"/>
    <property type="match status" value="1"/>
</dbReference>
<evidence type="ECO:0000256" key="4">
    <source>
        <dbReference type="PROSITE-ProRule" id="PRU00335"/>
    </source>
</evidence>
<evidence type="ECO:0000259" key="5">
    <source>
        <dbReference type="PROSITE" id="PS50977"/>
    </source>
</evidence>
<evidence type="ECO:0000313" key="6">
    <source>
        <dbReference type="EMBL" id="PRY97505.1"/>
    </source>
</evidence>
<gene>
    <name evidence="6" type="ORF">BCM14_1965</name>
</gene>
<reference evidence="6 7" key="1">
    <citation type="submission" date="2018-03" db="EMBL/GenBank/DDBJ databases">
        <title>Genomic Encyclopedia of Type Strains, Phase III (KMG-III): the genomes of soil and plant-associated and newly described type strains.</title>
        <authorList>
            <person name="Whitman W."/>
        </authorList>
    </citation>
    <scope>NUCLEOTIDE SEQUENCE [LARGE SCALE GENOMIC DNA]</scope>
    <source>
        <strain evidence="6 7">MWH-P2sevCIIIb</strain>
    </source>
</reference>
<dbReference type="InterPro" id="IPR011075">
    <property type="entry name" value="TetR_C"/>
</dbReference>
<sequence length="206" mass="22972">MKIELLSIARCRGRPRQFDRNEALNIAVRLFWEHGYEATSIHKLACAMGIRPASLYAAFNDKADLFREALGRYQASVSFVENCLKLTPTKKAISSLLLEAANHFTDKETPSGCLIVLSGISFDRQSSPEIEKILTEKRAGFEKLLFNRLERGLSEGDLDVNTDLHALARYLVMIFQGLAVAAREGKTKLELEQSAVLALRGWSGVN</sequence>
<dbReference type="InterPro" id="IPR001647">
    <property type="entry name" value="HTH_TetR"/>
</dbReference>
<evidence type="ECO:0000313" key="7">
    <source>
        <dbReference type="Proteomes" id="UP000238308"/>
    </source>
</evidence>
<proteinExistence type="predicted"/>
<dbReference type="PANTHER" id="PTHR47506:SF1">
    <property type="entry name" value="HTH-TYPE TRANSCRIPTIONAL REGULATOR YJDC"/>
    <property type="match status" value="1"/>
</dbReference>
<accession>A0A2T0XF09</accession>
<dbReference type="PROSITE" id="PS50977">
    <property type="entry name" value="HTH_TETR_2"/>
    <property type="match status" value="1"/>
</dbReference>
<dbReference type="GO" id="GO:0003677">
    <property type="term" value="F:DNA binding"/>
    <property type="evidence" value="ECO:0007669"/>
    <property type="project" value="UniProtKB-UniRule"/>
</dbReference>
<dbReference type="PANTHER" id="PTHR47506">
    <property type="entry name" value="TRANSCRIPTIONAL REGULATORY PROTEIN"/>
    <property type="match status" value="1"/>
</dbReference>
<dbReference type="Gene3D" id="1.10.357.10">
    <property type="entry name" value="Tetracycline Repressor, domain 2"/>
    <property type="match status" value="1"/>
</dbReference>